<reference evidence="2 3" key="1">
    <citation type="submission" date="2018-06" db="EMBL/GenBank/DDBJ databases">
        <authorList>
            <consortium name="Pathogen Informatics"/>
            <person name="Doyle S."/>
        </authorList>
    </citation>
    <scope>NUCLEOTIDE SEQUENCE [LARGE SCALE GENOMIC DNA]</scope>
    <source>
        <strain evidence="2 3">NCTC7807</strain>
    </source>
</reference>
<name>A0A380N9B5_STRGR</name>
<protein>
    <recommendedName>
        <fullName evidence="1">DUF6891 domain-containing protein</fullName>
    </recommendedName>
</protein>
<evidence type="ECO:0000313" key="2">
    <source>
        <dbReference type="EMBL" id="SUP34754.1"/>
    </source>
</evidence>
<feature type="domain" description="DUF6891" evidence="1">
    <location>
        <begin position="131"/>
        <end position="313"/>
    </location>
</feature>
<accession>A0A380N9B5</accession>
<dbReference type="EMBL" id="UHID01000005">
    <property type="protein sequence ID" value="SUP34754.1"/>
    <property type="molecule type" value="Genomic_DNA"/>
</dbReference>
<dbReference type="Pfam" id="PF21831">
    <property type="entry name" value="DUF6891"/>
    <property type="match status" value="1"/>
</dbReference>
<evidence type="ECO:0000259" key="1">
    <source>
        <dbReference type="Pfam" id="PF21831"/>
    </source>
</evidence>
<sequence length="315" mass="33968">MVGGVCQSLNMLEIVVMTENGERHVRVSAGGLAGLVRRIGGDGDRFLVAQRIPDLPDVFTQVWHEAGGDYTLEYRDGAAGRQFQARVGEPEAVIAAMTGWARQEAGWDGGPAWSLLDLGPAREVPPLSLGEDEREKLEKQVRETLAGGYVSRAELAEVAEEYLVTEDRRPVSREQARALADRLWLERVAETATWQGETDPERVTRAFTALADTGITARENFTCCRGCGHSEIGGEGESDARGFVYFHSQCTDSAVAGHGLTLFHGGFDGSSATAAAIGHEVVAALQAVGLHTEWDGTPGQAITVAPLDWRRRLIG</sequence>
<evidence type="ECO:0000313" key="3">
    <source>
        <dbReference type="Proteomes" id="UP000254150"/>
    </source>
</evidence>
<organism evidence="2 3">
    <name type="scientific">Streptomyces griseus</name>
    <dbReference type="NCBI Taxonomy" id="1911"/>
    <lineage>
        <taxon>Bacteria</taxon>
        <taxon>Bacillati</taxon>
        <taxon>Actinomycetota</taxon>
        <taxon>Actinomycetes</taxon>
        <taxon>Kitasatosporales</taxon>
        <taxon>Streptomycetaceae</taxon>
        <taxon>Streptomyces</taxon>
    </lineage>
</organism>
<dbReference type="AlphaFoldDB" id="A0A380N9B5"/>
<proteinExistence type="predicted"/>
<dbReference type="Proteomes" id="UP000254150">
    <property type="component" value="Unassembled WGS sequence"/>
</dbReference>
<gene>
    <name evidence="2" type="ORF">NCTC7807_01842</name>
</gene>
<dbReference type="InterPro" id="IPR054186">
    <property type="entry name" value="DUF6891"/>
</dbReference>